<evidence type="ECO:0000313" key="3">
    <source>
        <dbReference type="Proteomes" id="UP000215441"/>
    </source>
</evidence>
<dbReference type="GO" id="GO:0006281">
    <property type="term" value="P:DNA repair"/>
    <property type="evidence" value="ECO:0007669"/>
    <property type="project" value="InterPro"/>
</dbReference>
<dbReference type="InterPro" id="IPR036614">
    <property type="entry name" value="RusA-like_sf"/>
</dbReference>
<comment type="caution">
    <text evidence="2">The sequence shown here is derived from an EMBL/GenBank/DDBJ whole genome shotgun (WGS) entry which is preliminary data.</text>
</comment>
<dbReference type="AlphaFoldDB" id="A0A235ENW7"/>
<sequence length="113" mass="12496">MHLTLPWPPTALSPNTRQHWSAHSRAKKAYRHACAITARQQGAARSEAKKLHVSLVFVPPTRRAYDLDNLLARMKSGLDGLADVLGVDDKHWALTIAKADEVGGMVRVEVRHG</sequence>
<protein>
    <submittedName>
        <fullName evidence="2">Uncharacterized protein</fullName>
    </submittedName>
</protein>
<organism evidence="2 3">
    <name type="scientific">Acidovorax kalamii</name>
    <dbReference type="NCBI Taxonomy" id="2004485"/>
    <lineage>
        <taxon>Bacteria</taxon>
        <taxon>Pseudomonadati</taxon>
        <taxon>Pseudomonadota</taxon>
        <taxon>Betaproteobacteria</taxon>
        <taxon>Burkholderiales</taxon>
        <taxon>Comamonadaceae</taxon>
        <taxon>Acidovorax</taxon>
    </lineage>
</organism>
<dbReference type="EMBL" id="NOIG01000005">
    <property type="protein sequence ID" value="OYD50700.1"/>
    <property type="molecule type" value="Genomic_DNA"/>
</dbReference>
<dbReference type="Proteomes" id="UP000215441">
    <property type="component" value="Unassembled WGS sequence"/>
</dbReference>
<dbReference type="OrthoDB" id="8811501at2"/>
<keyword evidence="3" id="KW-1185">Reference proteome</keyword>
<name>A0A235ENW7_9BURK</name>
<gene>
    <name evidence="2" type="ORF">CBY09_08185</name>
</gene>
<dbReference type="Gene3D" id="3.30.1330.70">
    <property type="entry name" value="Holliday junction resolvase RusA"/>
    <property type="match status" value="1"/>
</dbReference>
<feature type="region of interest" description="Disordered" evidence="1">
    <location>
        <begin position="1"/>
        <end position="22"/>
    </location>
</feature>
<dbReference type="GO" id="GO:0000287">
    <property type="term" value="F:magnesium ion binding"/>
    <property type="evidence" value="ECO:0007669"/>
    <property type="project" value="InterPro"/>
</dbReference>
<reference evidence="2 3" key="1">
    <citation type="submission" date="2017-07" db="EMBL/GenBank/DDBJ databases">
        <title>Acidovorax KNDSW TSA 6 genome sequence and assembly.</title>
        <authorList>
            <person name="Mayilraj S."/>
        </authorList>
    </citation>
    <scope>NUCLEOTIDE SEQUENCE [LARGE SCALE GENOMIC DNA]</scope>
    <source>
        <strain evidence="2 3">KNDSW-TSA6</strain>
    </source>
</reference>
<dbReference type="GO" id="GO:0006310">
    <property type="term" value="P:DNA recombination"/>
    <property type="evidence" value="ECO:0007669"/>
    <property type="project" value="InterPro"/>
</dbReference>
<dbReference type="SUPFAM" id="SSF103084">
    <property type="entry name" value="Holliday junction resolvase RusA"/>
    <property type="match status" value="1"/>
</dbReference>
<proteinExistence type="predicted"/>
<evidence type="ECO:0000313" key="2">
    <source>
        <dbReference type="EMBL" id="OYD50700.1"/>
    </source>
</evidence>
<feature type="compositionally biased region" description="Pro residues" evidence="1">
    <location>
        <begin position="1"/>
        <end position="11"/>
    </location>
</feature>
<evidence type="ECO:0000256" key="1">
    <source>
        <dbReference type="SAM" id="MobiDB-lite"/>
    </source>
</evidence>
<accession>A0A235ENW7</accession>